<accession>A0A7W7FXY3</accession>
<keyword evidence="1" id="KW-1133">Transmembrane helix</keyword>
<organism evidence="2 3">
    <name type="scientific">Paractinoplanes abujensis</name>
    <dbReference type="NCBI Taxonomy" id="882441"/>
    <lineage>
        <taxon>Bacteria</taxon>
        <taxon>Bacillati</taxon>
        <taxon>Actinomycetota</taxon>
        <taxon>Actinomycetes</taxon>
        <taxon>Micromonosporales</taxon>
        <taxon>Micromonosporaceae</taxon>
        <taxon>Paractinoplanes</taxon>
    </lineage>
</organism>
<evidence type="ECO:0000313" key="3">
    <source>
        <dbReference type="Proteomes" id="UP000542742"/>
    </source>
</evidence>
<keyword evidence="1" id="KW-0472">Membrane</keyword>
<dbReference type="AlphaFoldDB" id="A0A7W7FXY3"/>
<dbReference type="EMBL" id="JACHMF010000001">
    <property type="protein sequence ID" value="MBB4690413.1"/>
    <property type="molecule type" value="Genomic_DNA"/>
</dbReference>
<feature type="transmembrane region" description="Helical" evidence="1">
    <location>
        <begin position="27"/>
        <end position="48"/>
    </location>
</feature>
<evidence type="ECO:0000313" key="2">
    <source>
        <dbReference type="EMBL" id="MBB4690413.1"/>
    </source>
</evidence>
<evidence type="ECO:0000256" key="1">
    <source>
        <dbReference type="SAM" id="Phobius"/>
    </source>
</evidence>
<feature type="transmembrane region" description="Helical" evidence="1">
    <location>
        <begin position="54"/>
        <end position="73"/>
    </location>
</feature>
<keyword evidence="3" id="KW-1185">Reference proteome</keyword>
<dbReference type="RefSeq" id="WP_184949379.1">
    <property type="nucleotide sequence ID" value="NZ_BOMC01000050.1"/>
</dbReference>
<name>A0A7W7FXY3_9ACTN</name>
<reference evidence="2 3" key="1">
    <citation type="submission" date="2020-08" db="EMBL/GenBank/DDBJ databases">
        <title>Sequencing the genomes of 1000 actinobacteria strains.</title>
        <authorList>
            <person name="Klenk H.-P."/>
        </authorList>
    </citation>
    <scope>NUCLEOTIDE SEQUENCE [LARGE SCALE GENOMIC DNA]</scope>
    <source>
        <strain evidence="2 3">DSM 45518</strain>
    </source>
</reference>
<keyword evidence="1" id="KW-0812">Transmembrane</keyword>
<protein>
    <submittedName>
        <fullName evidence="2">Uncharacterized protein</fullName>
    </submittedName>
</protein>
<comment type="caution">
    <text evidence="2">The sequence shown here is derived from an EMBL/GenBank/DDBJ whole genome shotgun (WGS) entry which is preliminary data.</text>
</comment>
<sequence length="92" mass="10335">MRRFRKFAGGRHSPGEFECHCQHGNNALALIIELMQTLSLVVAVPSYFLDDFALLTTFAPLLSLAFTAARIGVSYHRPGRRFDNEPNDQQAL</sequence>
<proteinExistence type="predicted"/>
<dbReference type="Proteomes" id="UP000542742">
    <property type="component" value="Unassembled WGS sequence"/>
</dbReference>
<gene>
    <name evidence="2" type="ORF">BKA14_000561</name>
</gene>